<reference evidence="4" key="1">
    <citation type="submission" date="2021-01" db="EMBL/GenBank/DDBJ databases">
        <authorList>
            <person name="Corre E."/>
            <person name="Pelletier E."/>
            <person name="Niang G."/>
            <person name="Scheremetjew M."/>
            <person name="Finn R."/>
            <person name="Kale V."/>
            <person name="Holt S."/>
            <person name="Cochrane G."/>
            <person name="Meng A."/>
            <person name="Brown T."/>
            <person name="Cohen L."/>
        </authorList>
    </citation>
    <scope>NUCLEOTIDE SEQUENCE</scope>
    <source>
        <strain evidence="4">RCC3387</strain>
    </source>
</reference>
<name>A0A7S2VSU0_9DINO</name>
<evidence type="ECO:0000313" key="4">
    <source>
        <dbReference type="EMBL" id="CAD9647290.1"/>
    </source>
</evidence>
<evidence type="ECO:0000256" key="2">
    <source>
        <dbReference type="SAM" id="Phobius"/>
    </source>
</evidence>
<keyword evidence="1" id="KW-1015">Disulfide bond</keyword>
<dbReference type="GO" id="GO:0015031">
    <property type="term" value="P:protein transport"/>
    <property type="evidence" value="ECO:0007669"/>
    <property type="project" value="UniProtKB-KW"/>
</dbReference>
<dbReference type="Gene3D" id="1.10.287.810">
    <property type="entry name" value="Mitochondrial import inner membrane translocase subunit tim13 like domains"/>
    <property type="match status" value="1"/>
</dbReference>
<dbReference type="SUPFAM" id="SSF144122">
    <property type="entry name" value="Tim10-like"/>
    <property type="match status" value="1"/>
</dbReference>
<keyword evidence="2" id="KW-0472">Membrane</keyword>
<comment type="subcellular location">
    <subcellularLocation>
        <location evidence="1">Mitochondrion inner membrane</location>
        <topology evidence="1">Peripheral membrane protein</topology>
        <orientation evidence="1">Intermembrane side</orientation>
    </subcellularLocation>
</comment>
<keyword evidence="1" id="KW-0999">Mitochondrion inner membrane</keyword>
<keyword evidence="1" id="KW-0653">Protein transport</keyword>
<gene>
    <name evidence="4" type="ORF">BRAN1462_LOCUS65112</name>
</gene>
<dbReference type="Pfam" id="PF02953">
    <property type="entry name" value="zf-Tim10_DDP"/>
    <property type="match status" value="1"/>
</dbReference>
<evidence type="ECO:0000259" key="3">
    <source>
        <dbReference type="Pfam" id="PF02953"/>
    </source>
</evidence>
<comment type="function">
    <text evidence="1">Mitochondrial intermembrane chaperone that participates in the import and insertion of some multi-pass transmembrane proteins into the mitochondrial inner membrane. Also required for the transfer of beta-barrel precursors from the TOM complex to the sorting and assembly machinery (SAM complex) of the outer membrane. Acts as a chaperone-like protein that protects the hydrophobic precursors from aggregation and guide them through the mitochondrial intermembrane space.</text>
</comment>
<proteinExistence type="inferred from homology"/>
<dbReference type="GO" id="GO:0005743">
    <property type="term" value="C:mitochondrial inner membrane"/>
    <property type="evidence" value="ECO:0007669"/>
    <property type="project" value="UniProtKB-SubCell"/>
</dbReference>
<keyword evidence="1" id="KW-0813">Transport</keyword>
<protein>
    <recommendedName>
        <fullName evidence="1">Mitochondrial import inner membrane translocase subunit</fullName>
    </recommendedName>
</protein>
<dbReference type="InterPro" id="IPR035427">
    <property type="entry name" value="Tim10-like_dom_sf"/>
</dbReference>
<dbReference type="EMBL" id="HBGW01102998">
    <property type="protein sequence ID" value="CAD9647290.1"/>
    <property type="molecule type" value="Transcribed_RNA"/>
</dbReference>
<keyword evidence="1" id="KW-0496">Mitochondrion</keyword>
<comment type="domain">
    <text evidence="1">The twin CX3C motif contains 4 conserved Cys residues that form 2 disulfide bonds in the mitochondrial intermembrane space.</text>
</comment>
<accession>A0A7S2VSU0</accession>
<keyword evidence="1" id="KW-0811">Translocation</keyword>
<comment type="subunit">
    <text evidence="1">Heterohexamer.</text>
</comment>
<dbReference type="InterPro" id="IPR004217">
    <property type="entry name" value="Tim10-like"/>
</dbReference>
<evidence type="ECO:0000256" key="1">
    <source>
        <dbReference type="RuleBase" id="RU367043"/>
    </source>
</evidence>
<dbReference type="AlphaFoldDB" id="A0A7S2VSU0"/>
<sequence length="127" mass="13633">MNTRGLSADSGMSAMEAMVFQARFETQQGNIIQKVCWERCADGLLEDSGSAVGSADRLPEPTRRCLDACVSKFADTAMLVSAESQLWQINEMRQQQLQQLTSRVALGLVASAAAVGLGAFLFKGGDD</sequence>
<organism evidence="4">
    <name type="scientific">Zooxanthella nutricula</name>
    <dbReference type="NCBI Taxonomy" id="1333877"/>
    <lineage>
        <taxon>Eukaryota</taxon>
        <taxon>Sar</taxon>
        <taxon>Alveolata</taxon>
        <taxon>Dinophyceae</taxon>
        <taxon>Peridiniales</taxon>
        <taxon>Peridiniales incertae sedis</taxon>
        <taxon>Zooxanthella</taxon>
    </lineage>
</organism>
<keyword evidence="2" id="KW-1133">Transmembrane helix</keyword>
<comment type="similarity">
    <text evidence="1">Belongs to the small Tim family.</text>
</comment>
<feature type="domain" description="Tim10-like" evidence="3">
    <location>
        <begin position="30"/>
        <end position="83"/>
    </location>
</feature>
<feature type="transmembrane region" description="Helical" evidence="2">
    <location>
        <begin position="100"/>
        <end position="122"/>
    </location>
</feature>
<keyword evidence="2" id="KW-0812">Transmembrane</keyword>
<keyword evidence="1" id="KW-0143">Chaperone</keyword>